<dbReference type="GO" id="GO:0004715">
    <property type="term" value="F:non-membrane spanning protein tyrosine kinase activity"/>
    <property type="evidence" value="ECO:0007669"/>
    <property type="project" value="InterPro"/>
</dbReference>
<dbReference type="CTD" id="181261"/>
<proteinExistence type="predicted"/>
<evidence type="ECO:0000313" key="4">
    <source>
        <dbReference type="Proteomes" id="UP000001940"/>
    </source>
</evidence>
<dbReference type="Pfam" id="PF08919">
    <property type="entry name" value="F_actin_bind"/>
    <property type="match status" value="1"/>
</dbReference>
<dbReference type="RefSeq" id="NP_001391194.1">
    <property type="nucleotide sequence ID" value="NM_001404207.1"/>
</dbReference>
<evidence type="ECO:0000256" key="1">
    <source>
        <dbReference type="SAM" id="MobiDB-lite"/>
    </source>
</evidence>
<dbReference type="WormBase" id="M79.1h">
    <property type="protein sequence ID" value="CE54443"/>
    <property type="gene ID" value="WBGene00000018"/>
    <property type="gene designation" value="abl-1"/>
</dbReference>
<organism evidence="3 4">
    <name type="scientific">Caenorhabditis elegans</name>
    <dbReference type="NCBI Taxonomy" id="6239"/>
    <lineage>
        <taxon>Eukaryota</taxon>
        <taxon>Metazoa</taxon>
        <taxon>Ecdysozoa</taxon>
        <taxon>Nematoda</taxon>
        <taxon>Chromadorea</taxon>
        <taxon>Rhabditida</taxon>
        <taxon>Rhabditina</taxon>
        <taxon>Rhabditomorpha</taxon>
        <taxon>Rhabditoidea</taxon>
        <taxon>Rhabditidae</taxon>
        <taxon>Peloderinae</taxon>
        <taxon>Caenorhabditis</taxon>
    </lineage>
</organism>
<gene>
    <name evidence="3 5" type="primary">abl-1</name>
    <name evidence="3" type="ORF">CELE_M79.1</name>
    <name evidence="5" type="ORF">M79.1</name>
</gene>
<dbReference type="GO" id="GO:0005524">
    <property type="term" value="F:ATP binding"/>
    <property type="evidence" value="ECO:0007669"/>
    <property type="project" value="InterPro"/>
</dbReference>
<feature type="domain" description="F-actin binding" evidence="2">
    <location>
        <begin position="6"/>
        <end position="141"/>
    </location>
</feature>
<dbReference type="AGR" id="WB:WBGene00000018"/>
<evidence type="ECO:0000259" key="2">
    <source>
        <dbReference type="SMART" id="SM00808"/>
    </source>
</evidence>
<dbReference type="Proteomes" id="UP000001940">
    <property type="component" value="Chromosome X"/>
</dbReference>
<dbReference type="InterPro" id="IPR015015">
    <property type="entry name" value="F-actin-binding"/>
</dbReference>
<dbReference type="SMR" id="A0A8S4QGR5"/>
<feature type="region of interest" description="Disordered" evidence="1">
    <location>
        <begin position="1"/>
        <end position="27"/>
    </location>
</feature>
<sequence length="141" mass="16424">MLEGSNELKHVVPPRKNRNQDESGSIDEEPVSKDMIVSLLKVIQKEFVNLFNLASSEITDEKLQQFVIMADNVQKLHSTCSVYAEQISPHSKFRFKELLSQLEIYNRQIKFSHNPRAKPVDDKLKMAFQDCFDQIMRLVDR</sequence>
<evidence type="ECO:0000313" key="3">
    <source>
        <dbReference type="EMBL" id="CAH2193338.1"/>
    </source>
</evidence>
<reference evidence="3 4" key="1">
    <citation type="journal article" date="1998" name="Science">
        <title>Genome sequence of the nematode C. elegans: a platform for investigating biology.</title>
        <authorList>
            <consortium name="The C. elegans sequencing consortium"/>
            <person name="Sulson J.E."/>
            <person name="Waterston R."/>
        </authorList>
    </citation>
    <scope>NUCLEOTIDE SEQUENCE [LARGE SCALE GENOMIC DNA]</scope>
    <source>
        <strain evidence="3 4">Bristol N2</strain>
    </source>
</reference>
<dbReference type="GeneID" id="181261"/>
<dbReference type="OrthoDB" id="98077at2759"/>
<feature type="compositionally biased region" description="Basic and acidic residues" evidence="1">
    <location>
        <begin position="1"/>
        <end position="10"/>
    </location>
</feature>
<protein>
    <submittedName>
        <fullName evidence="3">F-actin binding domain-containing protein</fullName>
    </submittedName>
</protein>
<evidence type="ECO:0000313" key="5">
    <source>
        <dbReference type="WormBase" id="M79.1h"/>
    </source>
</evidence>
<dbReference type="EMBL" id="BX284606">
    <property type="protein sequence ID" value="CAH2193338.1"/>
    <property type="molecule type" value="Genomic_DNA"/>
</dbReference>
<keyword evidence="4" id="KW-1185">Reference proteome</keyword>
<accession>A0A8S4QGR5</accession>
<dbReference type="AlphaFoldDB" id="A0A8S4QGR5"/>
<dbReference type="Gene3D" id="1.20.120.330">
    <property type="entry name" value="Nucleotidyltransferases domain 2"/>
    <property type="match status" value="1"/>
</dbReference>
<name>A0A8S4QGR5_CAEEL</name>
<dbReference type="SMART" id="SM00808">
    <property type="entry name" value="FABD"/>
    <property type="match status" value="1"/>
</dbReference>